<name>A0A8J8NPD9_HALGN</name>
<sequence length="123" mass="13474">MSSTTRRRLRNLSWILGTLSVSASIAQFGFVSHRPGFSPEEILAFQRASQLAMFNGVGLCLLTRKKKTLLIAIPFACLSLATTMALGSVVFDLKYAGTDRSMMGLTRYTQYLTALGWAGMIVC</sequence>
<dbReference type="AlphaFoldDB" id="A0A8J8NPD9"/>
<dbReference type="Proteomes" id="UP000785679">
    <property type="component" value="Unassembled WGS sequence"/>
</dbReference>
<gene>
    <name evidence="2" type="ORF">FGO68_gene16438</name>
</gene>
<protein>
    <submittedName>
        <fullName evidence="2">Uncharacterized protein</fullName>
    </submittedName>
</protein>
<evidence type="ECO:0000313" key="3">
    <source>
        <dbReference type="Proteomes" id="UP000785679"/>
    </source>
</evidence>
<keyword evidence="3" id="KW-1185">Reference proteome</keyword>
<reference evidence="2" key="1">
    <citation type="submission" date="2019-06" db="EMBL/GenBank/DDBJ databases">
        <authorList>
            <person name="Zheng W."/>
        </authorList>
    </citation>
    <scope>NUCLEOTIDE SEQUENCE</scope>
    <source>
        <strain evidence="2">QDHG01</strain>
    </source>
</reference>
<feature type="transmembrane region" description="Helical" evidence="1">
    <location>
        <begin position="69"/>
        <end position="91"/>
    </location>
</feature>
<evidence type="ECO:0000313" key="2">
    <source>
        <dbReference type="EMBL" id="TNV77949.1"/>
    </source>
</evidence>
<evidence type="ECO:0000256" key="1">
    <source>
        <dbReference type="SAM" id="Phobius"/>
    </source>
</evidence>
<keyword evidence="1" id="KW-0812">Transmembrane</keyword>
<proteinExistence type="predicted"/>
<feature type="transmembrane region" description="Helical" evidence="1">
    <location>
        <begin position="12"/>
        <end position="30"/>
    </location>
</feature>
<organism evidence="2 3">
    <name type="scientific">Halteria grandinella</name>
    <dbReference type="NCBI Taxonomy" id="5974"/>
    <lineage>
        <taxon>Eukaryota</taxon>
        <taxon>Sar</taxon>
        <taxon>Alveolata</taxon>
        <taxon>Ciliophora</taxon>
        <taxon>Intramacronucleata</taxon>
        <taxon>Spirotrichea</taxon>
        <taxon>Stichotrichia</taxon>
        <taxon>Sporadotrichida</taxon>
        <taxon>Halteriidae</taxon>
        <taxon>Halteria</taxon>
    </lineage>
</organism>
<accession>A0A8J8NPD9</accession>
<dbReference type="EMBL" id="RRYP01011110">
    <property type="protein sequence ID" value="TNV77949.1"/>
    <property type="molecule type" value="Genomic_DNA"/>
</dbReference>
<keyword evidence="1" id="KW-1133">Transmembrane helix</keyword>
<comment type="caution">
    <text evidence="2">The sequence shown here is derived from an EMBL/GenBank/DDBJ whole genome shotgun (WGS) entry which is preliminary data.</text>
</comment>
<keyword evidence="1" id="KW-0472">Membrane</keyword>